<keyword evidence="5 6" id="KW-0472">Membrane</keyword>
<proteinExistence type="predicted"/>
<dbReference type="GO" id="GO:0016020">
    <property type="term" value="C:membrane"/>
    <property type="evidence" value="ECO:0007669"/>
    <property type="project" value="UniProtKB-SubCell"/>
</dbReference>
<feature type="transmembrane region" description="Helical" evidence="6">
    <location>
        <begin position="6"/>
        <end position="27"/>
    </location>
</feature>
<feature type="non-terminal residue" evidence="7">
    <location>
        <position position="197"/>
    </location>
</feature>
<evidence type="ECO:0000313" key="8">
    <source>
        <dbReference type="Proteomes" id="UP000037510"/>
    </source>
</evidence>
<organism evidence="7 8">
    <name type="scientific">Operophtera brumata</name>
    <name type="common">Winter moth</name>
    <name type="synonym">Phalaena brumata</name>
    <dbReference type="NCBI Taxonomy" id="104452"/>
    <lineage>
        <taxon>Eukaryota</taxon>
        <taxon>Metazoa</taxon>
        <taxon>Ecdysozoa</taxon>
        <taxon>Arthropoda</taxon>
        <taxon>Hexapoda</taxon>
        <taxon>Insecta</taxon>
        <taxon>Pterygota</taxon>
        <taxon>Neoptera</taxon>
        <taxon>Endopterygota</taxon>
        <taxon>Lepidoptera</taxon>
        <taxon>Glossata</taxon>
        <taxon>Ditrysia</taxon>
        <taxon>Geometroidea</taxon>
        <taxon>Geometridae</taxon>
        <taxon>Larentiinae</taxon>
        <taxon>Operophtera</taxon>
    </lineage>
</organism>
<evidence type="ECO:0000256" key="5">
    <source>
        <dbReference type="ARBA" id="ARBA00023136"/>
    </source>
</evidence>
<name>A0A0L7L4H3_OPEBR</name>
<feature type="transmembrane region" description="Helical" evidence="6">
    <location>
        <begin position="165"/>
        <end position="188"/>
    </location>
</feature>
<keyword evidence="2" id="KW-0813">Transport</keyword>
<dbReference type="PANTHER" id="PTHR23511">
    <property type="entry name" value="SYNAPTIC VESICLE GLYCOPROTEIN 2"/>
    <property type="match status" value="1"/>
</dbReference>
<dbReference type="STRING" id="104452.A0A0L7L4H3"/>
<sequence length="197" mass="21545">MEIVPWRAFMWLWCVPGLVAAAILFCLPESPRYLLAAKGPGVALPVLAKMYAWNHGCSAEEFPVLNITSGSTDGAPSGGFAGAIKNFTLLFKPPLLRCVCISHISMFAVFMLSSGLYVWVPDILNSILRNSSEKSINICDIIFEKARNNSRTSLDAKCHAEVSVAVFPISMSMGAVFAITYLAIGFFINRIGRKTLY</sequence>
<keyword evidence="4 6" id="KW-1133">Transmembrane helix</keyword>
<evidence type="ECO:0000256" key="4">
    <source>
        <dbReference type="ARBA" id="ARBA00022989"/>
    </source>
</evidence>
<evidence type="ECO:0000256" key="3">
    <source>
        <dbReference type="ARBA" id="ARBA00022692"/>
    </source>
</evidence>
<accession>A0A0L7L4H3</accession>
<keyword evidence="3 6" id="KW-0812">Transmembrane</keyword>
<evidence type="ECO:0000256" key="2">
    <source>
        <dbReference type="ARBA" id="ARBA00022448"/>
    </source>
</evidence>
<evidence type="ECO:0000313" key="7">
    <source>
        <dbReference type="EMBL" id="KOB70377.1"/>
    </source>
</evidence>
<feature type="transmembrane region" description="Helical" evidence="6">
    <location>
        <begin position="95"/>
        <end position="120"/>
    </location>
</feature>
<gene>
    <name evidence="7" type="ORF">OBRU01_15441</name>
</gene>
<dbReference type="SUPFAM" id="SSF103473">
    <property type="entry name" value="MFS general substrate transporter"/>
    <property type="match status" value="1"/>
</dbReference>
<reference evidence="7 8" key="1">
    <citation type="journal article" date="2015" name="Genome Biol. Evol.">
        <title>The genome of winter moth (Operophtera brumata) provides a genomic perspective on sexual dimorphism and phenology.</title>
        <authorList>
            <person name="Derks M.F."/>
            <person name="Smit S."/>
            <person name="Salis L."/>
            <person name="Schijlen E."/>
            <person name="Bossers A."/>
            <person name="Mateman C."/>
            <person name="Pijl A.S."/>
            <person name="de Ridder D."/>
            <person name="Groenen M.A."/>
            <person name="Visser M.E."/>
            <person name="Megens H.J."/>
        </authorList>
    </citation>
    <scope>NUCLEOTIDE SEQUENCE [LARGE SCALE GENOMIC DNA]</scope>
    <source>
        <strain evidence="7">WM2013NL</strain>
        <tissue evidence="7">Head and thorax</tissue>
    </source>
</reference>
<comment type="caution">
    <text evidence="7">The sequence shown here is derived from an EMBL/GenBank/DDBJ whole genome shotgun (WGS) entry which is preliminary data.</text>
</comment>
<dbReference type="Gene3D" id="1.20.1250.20">
    <property type="entry name" value="MFS general substrate transporter like domains"/>
    <property type="match status" value="1"/>
</dbReference>
<dbReference type="AlphaFoldDB" id="A0A0L7L4H3"/>
<dbReference type="EMBL" id="JTDY01002981">
    <property type="protein sequence ID" value="KOB70377.1"/>
    <property type="molecule type" value="Genomic_DNA"/>
</dbReference>
<dbReference type="Proteomes" id="UP000037510">
    <property type="component" value="Unassembled WGS sequence"/>
</dbReference>
<protein>
    <submittedName>
        <fullName evidence="7">Synaptic vesicle protein</fullName>
    </submittedName>
</protein>
<evidence type="ECO:0000256" key="1">
    <source>
        <dbReference type="ARBA" id="ARBA00004141"/>
    </source>
</evidence>
<dbReference type="InterPro" id="IPR036259">
    <property type="entry name" value="MFS_trans_sf"/>
</dbReference>
<evidence type="ECO:0000256" key="6">
    <source>
        <dbReference type="SAM" id="Phobius"/>
    </source>
</evidence>
<keyword evidence="8" id="KW-1185">Reference proteome</keyword>
<dbReference type="PANTHER" id="PTHR23511:SF35">
    <property type="entry name" value="MAJOR FACILITATOR SUPERFAMILY (MFS) PROFILE DOMAIN-CONTAINING PROTEIN"/>
    <property type="match status" value="1"/>
</dbReference>
<comment type="subcellular location">
    <subcellularLocation>
        <location evidence="1">Membrane</location>
        <topology evidence="1">Multi-pass membrane protein</topology>
    </subcellularLocation>
</comment>